<dbReference type="InParanoid" id="A0A673WQE1"/>
<proteinExistence type="inferred from homology"/>
<evidence type="ECO:0000313" key="4">
    <source>
        <dbReference type="Proteomes" id="UP000472277"/>
    </source>
</evidence>
<dbReference type="InterPro" id="IPR012674">
    <property type="entry name" value="Calycin"/>
</dbReference>
<dbReference type="Gene3D" id="2.40.128.20">
    <property type="match status" value="1"/>
</dbReference>
<feature type="domain" description="Lipocalin/cytosolic fatty-acid binding" evidence="2">
    <location>
        <begin position="3"/>
        <end position="126"/>
    </location>
</feature>
<organism evidence="3 4">
    <name type="scientific">Salmo trutta</name>
    <name type="common">Brown trout</name>
    <dbReference type="NCBI Taxonomy" id="8032"/>
    <lineage>
        <taxon>Eukaryota</taxon>
        <taxon>Metazoa</taxon>
        <taxon>Chordata</taxon>
        <taxon>Craniata</taxon>
        <taxon>Vertebrata</taxon>
        <taxon>Euteleostomi</taxon>
        <taxon>Actinopterygii</taxon>
        <taxon>Neopterygii</taxon>
        <taxon>Teleostei</taxon>
        <taxon>Protacanthopterygii</taxon>
        <taxon>Salmoniformes</taxon>
        <taxon>Salmonidae</taxon>
        <taxon>Salmoninae</taxon>
        <taxon>Salmo</taxon>
    </lineage>
</organism>
<dbReference type="Proteomes" id="UP000472277">
    <property type="component" value="Chromosome 19"/>
</dbReference>
<accession>A0A673WQE1</accession>
<evidence type="ECO:0000313" key="3">
    <source>
        <dbReference type="Ensembl" id="ENSSTUP00000014250.1"/>
    </source>
</evidence>
<dbReference type="PANTHER" id="PTHR11430:SF133">
    <property type="entry name" value="LIPOCALIN"/>
    <property type="match status" value="1"/>
</dbReference>
<dbReference type="SUPFAM" id="SSF50814">
    <property type="entry name" value="Lipocalins"/>
    <property type="match status" value="1"/>
</dbReference>
<sequence length="129" mass="14806">MPINHKASMKMGNAMLTPTADRDQEMAYSSRNADGSCWRMNHLAKKTNLAGKLIFKSERWSNENDMRVVDIKYDEYALIHTKTKGVSAVLTNLYVYLVCHVLYRGTDLSPDLLQKFRQFSLDTGYPPQK</sequence>
<name>A0A673WQE1_SALTR</name>
<dbReference type="Pfam" id="PF00061">
    <property type="entry name" value="Lipocalin"/>
    <property type="match status" value="1"/>
</dbReference>
<reference evidence="3" key="2">
    <citation type="submission" date="2025-09" db="UniProtKB">
        <authorList>
            <consortium name="Ensembl"/>
        </authorList>
    </citation>
    <scope>IDENTIFICATION</scope>
</reference>
<dbReference type="OMA" id="MPINHKA"/>
<dbReference type="InterPro" id="IPR002345">
    <property type="entry name" value="Lipocalin"/>
</dbReference>
<dbReference type="Ensembl" id="ENSSTUT00000015048.1">
    <property type="protein sequence ID" value="ENSSTUP00000014250.1"/>
    <property type="gene ID" value="ENSSTUG00000006593.1"/>
</dbReference>
<dbReference type="PANTHER" id="PTHR11430">
    <property type="entry name" value="LIPOCALIN"/>
    <property type="match status" value="1"/>
</dbReference>
<evidence type="ECO:0000256" key="1">
    <source>
        <dbReference type="ARBA" id="ARBA00006889"/>
    </source>
</evidence>
<dbReference type="GeneTree" id="ENSGT01010000223723"/>
<comment type="similarity">
    <text evidence="1">Belongs to the calycin superfamily. Lipocalin family.</text>
</comment>
<reference evidence="3" key="1">
    <citation type="submission" date="2025-08" db="UniProtKB">
        <authorList>
            <consortium name="Ensembl"/>
        </authorList>
    </citation>
    <scope>IDENTIFICATION</scope>
</reference>
<protein>
    <recommendedName>
        <fullName evidence="2">Lipocalin/cytosolic fatty-acid binding domain-containing protein</fullName>
    </recommendedName>
</protein>
<dbReference type="InterPro" id="IPR000566">
    <property type="entry name" value="Lipocln_cytosolic_FA-bd_dom"/>
</dbReference>
<keyword evidence="4" id="KW-1185">Reference proteome</keyword>
<evidence type="ECO:0000259" key="2">
    <source>
        <dbReference type="Pfam" id="PF00061"/>
    </source>
</evidence>
<dbReference type="GO" id="GO:0036094">
    <property type="term" value="F:small molecule binding"/>
    <property type="evidence" value="ECO:0007669"/>
    <property type="project" value="InterPro"/>
</dbReference>
<dbReference type="AlphaFoldDB" id="A0A673WQE1"/>